<sequence length="169" mass="19515">MTVYYLVAKNPKTKIALSIYLGTTCASLDSKDNLYSDYLVDKYRELVSKFGEFGEVMSAISEDLDSKEPQPIYSSKLVYDLMSLVKVMESMEETLDAYGEDLFYALVPVIITGLNEWKGYEFEVMNEFTYEEFRKEGEYLVVDLDDLLDGRFELGGVKKEEDEEEENEQ</sequence>
<protein>
    <submittedName>
        <fullName evidence="1">Uncharacterized protein</fullName>
    </submittedName>
</protein>
<dbReference type="RefSeq" id="WP_372824562.1">
    <property type="nucleotide sequence ID" value="NZ_JARRIG010000007.1"/>
</dbReference>
<dbReference type="Proteomes" id="UP001571980">
    <property type="component" value="Unassembled WGS sequence"/>
</dbReference>
<name>A0ABV4T5W7_9EURY</name>
<accession>A0ABV4T5W7</accession>
<evidence type="ECO:0000313" key="1">
    <source>
        <dbReference type="EMBL" id="MFA4805168.1"/>
    </source>
</evidence>
<proteinExistence type="predicted"/>
<reference evidence="1 2" key="1">
    <citation type="submission" date="2023-03" db="EMBL/GenBank/DDBJ databases">
        <title>Speciation in Pyrococcus: adaptation to high temperature as a mechanism.</title>
        <authorList>
            <person name="Gu J."/>
        </authorList>
    </citation>
    <scope>NUCLEOTIDE SEQUENCE [LARGE SCALE GENOMIC DNA]</scope>
    <source>
        <strain evidence="1 2">LMOA34</strain>
    </source>
</reference>
<evidence type="ECO:0000313" key="2">
    <source>
        <dbReference type="Proteomes" id="UP001571980"/>
    </source>
</evidence>
<dbReference type="EMBL" id="JARRIG010000007">
    <property type="protein sequence ID" value="MFA4805168.1"/>
    <property type="molecule type" value="Genomic_DNA"/>
</dbReference>
<organism evidence="1 2">
    <name type="scientific">Pyrococcus kukulkanii</name>
    <dbReference type="NCBI Taxonomy" id="1609559"/>
    <lineage>
        <taxon>Archaea</taxon>
        <taxon>Methanobacteriati</taxon>
        <taxon>Methanobacteriota</taxon>
        <taxon>Thermococci</taxon>
        <taxon>Thermococcales</taxon>
        <taxon>Thermococcaceae</taxon>
        <taxon>Pyrococcus</taxon>
    </lineage>
</organism>
<gene>
    <name evidence="1" type="ORF">P8X34_10570</name>
</gene>
<keyword evidence="2" id="KW-1185">Reference proteome</keyword>
<comment type="caution">
    <text evidence="1">The sequence shown here is derived from an EMBL/GenBank/DDBJ whole genome shotgun (WGS) entry which is preliminary data.</text>
</comment>